<dbReference type="InterPro" id="IPR056884">
    <property type="entry name" value="NPHP3-like_N"/>
</dbReference>
<proteinExistence type="predicted"/>
<keyword evidence="6" id="KW-1185">Reference proteome</keyword>
<feature type="region of interest" description="Disordered" evidence="2">
    <location>
        <begin position="970"/>
        <end position="990"/>
    </location>
</feature>
<sequence>MESLAALGLAANILQVVDFTANLLSTGKEIYQRGSTVQNSELEVVVKDLTSLNDPLKSWARPNPDALGPLARESQGLEDLALESEKIAQELISMLSAVRLNGEASKYRSFLQAVLTAWNRTKIDETTKRLETIRAELQFRILVCMKEENIQALDDATRKVIESVLNSKADLAASLEVHTNELLRQQKISEASASKRHEQLLDMVSGMRIADISPQDVLREIRAKLNYEKKDDRFDDIAEAHRNTFDWILQEDSFKHTSWPDLGKWLQKDTGIYWISGKAGSGKSTLMKFLQEDMRLKEALKLWAGDSTLLVVSFYFWNAGTDLQKSQEGLFRSLLFQALEQEPSLGPVLFPEQYEFGAKWTNFPTFHGLRRGFERLTNRLDGSFKVAMLIDGLDEFDATHVTIAELAEIFMAATQSPHWKTLVSSRPLPAFEAAFAGQPKLRLHELTHKDITAYVDDKLSGHPRITELAIDDSAGTKALIAEIVNSASGVFLWVKLVVRTLLEGLQNYDNLDDLHRRLMVLPRDLEKLFRHMLRNIPTEYKAQSSRMFQILRCNDLHSTIYELSRSSHSGLSPILHQSTSLTALGLFFTELEIDAVLQADIAPLATADRRRRQTEVEGRLRSRCAGLLELRSRKEGRGRTLDGDFEVVYLHKTVAEFLERDDVWSEIEGFTKGKGFDPHVSLLQSLVMRIKCIEVDPPRPHYEHFSEQPLHDLWRLVSTAMDFARFAETSTGTAARKLLDELDKAMSSHFRLVQSTSAEPIWRSDRLTSWCDTYEEDYNRPVPWHDNFLAFTVRHGLTLYVQSKIRQLGKGCIQKEGRPLLDYACRPEPSYGGWSETIRPDIVATLLQNGADPNQKFNCFSPWQNALYTPTRDPVRWVTVLKLLVLHGADPNAFIQGREKLSKRSYRKYRKSSLWLLRDHFDSLLKEDEKLDAPVEELKMEVIGLIRLLEERGAKSEEWHEINGVFKKVSPSGQSTSGGSDPASTQAMKSSSTVKIDIIKRARRLLRRVFKRSA</sequence>
<evidence type="ECO:0000313" key="6">
    <source>
        <dbReference type="Proteomes" id="UP000800094"/>
    </source>
</evidence>
<organism evidence="5 6">
    <name type="scientific">Trematosphaeria pertusa</name>
    <dbReference type="NCBI Taxonomy" id="390896"/>
    <lineage>
        <taxon>Eukaryota</taxon>
        <taxon>Fungi</taxon>
        <taxon>Dikarya</taxon>
        <taxon>Ascomycota</taxon>
        <taxon>Pezizomycotina</taxon>
        <taxon>Dothideomycetes</taxon>
        <taxon>Pleosporomycetidae</taxon>
        <taxon>Pleosporales</taxon>
        <taxon>Massarineae</taxon>
        <taxon>Trematosphaeriaceae</taxon>
        <taxon>Trematosphaeria</taxon>
    </lineage>
</organism>
<reference evidence="5" key="1">
    <citation type="journal article" date="2020" name="Stud. Mycol.">
        <title>101 Dothideomycetes genomes: a test case for predicting lifestyles and emergence of pathogens.</title>
        <authorList>
            <person name="Haridas S."/>
            <person name="Albert R."/>
            <person name="Binder M."/>
            <person name="Bloem J."/>
            <person name="Labutti K."/>
            <person name="Salamov A."/>
            <person name="Andreopoulos B."/>
            <person name="Baker S."/>
            <person name="Barry K."/>
            <person name="Bills G."/>
            <person name="Bluhm B."/>
            <person name="Cannon C."/>
            <person name="Castanera R."/>
            <person name="Culley D."/>
            <person name="Daum C."/>
            <person name="Ezra D."/>
            <person name="Gonzalez J."/>
            <person name="Henrissat B."/>
            <person name="Kuo A."/>
            <person name="Liang C."/>
            <person name="Lipzen A."/>
            <person name="Lutzoni F."/>
            <person name="Magnuson J."/>
            <person name="Mondo S."/>
            <person name="Nolan M."/>
            <person name="Ohm R."/>
            <person name="Pangilinan J."/>
            <person name="Park H.-J."/>
            <person name="Ramirez L."/>
            <person name="Alfaro M."/>
            <person name="Sun H."/>
            <person name="Tritt A."/>
            <person name="Yoshinaga Y."/>
            <person name="Zwiers L.-H."/>
            <person name="Turgeon B."/>
            <person name="Goodwin S."/>
            <person name="Spatafora J."/>
            <person name="Crous P."/>
            <person name="Grigoriev I."/>
        </authorList>
    </citation>
    <scope>NUCLEOTIDE SEQUENCE</scope>
    <source>
        <strain evidence="5">CBS 122368</strain>
    </source>
</reference>
<dbReference type="Proteomes" id="UP000800094">
    <property type="component" value="Unassembled WGS sequence"/>
</dbReference>
<dbReference type="RefSeq" id="XP_033689057.1">
    <property type="nucleotide sequence ID" value="XM_033820925.1"/>
</dbReference>
<name>A0A6A6IXZ4_9PLEO</name>
<dbReference type="InterPro" id="IPR027417">
    <property type="entry name" value="P-loop_NTPase"/>
</dbReference>
<protein>
    <recommendedName>
        <fullName evidence="7">NACHT domain-containing protein</fullName>
    </recommendedName>
</protein>
<dbReference type="SUPFAM" id="SSF52540">
    <property type="entry name" value="P-loop containing nucleoside triphosphate hydrolases"/>
    <property type="match status" value="1"/>
</dbReference>
<dbReference type="InterPro" id="IPR036770">
    <property type="entry name" value="Ankyrin_rpt-contain_sf"/>
</dbReference>
<dbReference type="EMBL" id="ML987191">
    <property type="protein sequence ID" value="KAF2254053.1"/>
    <property type="molecule type" value="Genomic_DNA"/>
</dbReference>
<accession>A0A6A6IXZ4</accession>
<dbReference type="GeneID" id="54574255"/>
<feature type="domain" description="Nephrocystin 3-like N-terminal" evidence="3">
    <location>
        <begin position="243"/>
        <end position="426"/>
    </location>
</feature>
<evidence type="ECO:0000259" key="4">
    <source>
        <dbReference type="Pfam" id="PF25053"/>
    </source>
</evidence>
<evidence type="ECO:0000259" key="3">
    <source>
        <dbReference type="Pfam" id="PF24883"/>
    </source>
</evidence>
<dbReference type="Pfam" id="PF25053">
    <property type="entry name" value="DUF7791"/>
    <property type="match status" value="1"/>
</dbReference>
<gene>
    <name evidence="5" type="ORF">BU26DRAFT_234612</name>
</gene>
<feature type="domain" description="DUF7791" evidence="4">
    <location>
        <begin position="536"/>
        <end position="694"/>
    </location>
</feature>
<keyword evidence="1" id="KW-0677">Repeat</keyword>
<dbReference type="Gene3D" id="3.40.50.300">
    <property type="entry name" value="P-loop containing nucleotide triphosphate hydrolases"/>
    <property type="match status" value="1"/>
</dbReference>
<evidence type="ECO:0000256" key="1">
    <source>
        <dbReference type="ARBA" id="ARBA00022737"/>
    </source>
</evidence>
<evidence type="ECO:0000313" key="5">
    <source>
        <dbReference type="EMBL" id="KAF2254053.1"/>
    </source>
</evidence>
<feature type="compositionally biased region" description="Polar residues" evidence="2">
    <location>
        <begin position="971"/>
        <end position="990"/>
    </location>
</feature>
<dbReference type="Gene3D" id="1.25.40.20">
    <property type="entry name" value="Ankyrin repeat-containing domain"/>
    <property type="match status" value="1"/>
</dbReference>
<evidence type="ECO:0000256" key="2">
    <source>
        <dbReference type="SAM" id="MobiDB-lite"/>
    </source>
</evidence>
<dbReference type="OrthoDB" id="443402at2759"/>
<evidence type="ECO:0008006" key="7">
    <source>
        <dbReference type="Google" id="ProtNLM"/>
    </source>
</evidence>
<dbReference type="PANTHER" id="PTHR10039:SF5">
    <property type="entry name" value="NACHT DOMAIN-CONTAINING PROTEIN"/>
    <property type="match status" value="1"/>
</dbReference>
<dbReference type="InterPro" id="IPR056693">
    <property type="entry name" value="DUF7791"/>
</dbReference>
<dbReference type="Pfam" id="PF24883">
    <property type="entry name" value="NPHP3_N"/>
    <property type="match status" value="1"/>
</dbReference>
<dbReference type="AlphaFoldDB" id="A0A6A6IXZ4"/>
<dbReference type="PANTHER" id="PTHR10039">
    <property type="entry name" value="AMELOGENIN"/>
    <property type="match status" value="1"/>
</dbReference>